<keyword evidence="3 8" id="KW-0812">Transmembrane</keyword>
<proteinExistence type="predicted"/>
<reference evidence="11" key="1">
    <citation type="submission" date="2008-03" db="EMBL/GenBank/DDBJ databases">
        <title>Complete sequence of chromosome of Beijerinckia indica subsp. indica ATCC 9039.</title>
        <authorList>
            <consortium name="US DOE Joint Genome Institute"/>
            <person name="Copeland A."/>
            <person name="Lucas S."/>
            <person name="Lapidus A."/>
            <person name="Glavina del Rio T."/>
            <person name="Dalin E."/>
            <person name="Tice H."/>
            <person name="Bruce D."/>
            <person name="Goodwin L."/>
            <person name="Pitluck S."/>
            <person name="LaButti K."/>
            <person name="Schmutz J."/>
            <person name="Larimer F."/>
            <person name="Land M."/>
            <person name="Hauser L."/>
            <person name="Kyrpides N."/>
            <person name="Mikhailova N."/>
            <person name="Dunfield P.F."/>
            <person name="Dedysh S.N."/>
            <person name="Liesack W."/>
            <person name="Saw J.H."/>
            <person name="Alam M."/>
            <person name="Chen Y."/>
            <person name="Murrell J.C."/>
            <person name="Richardson P."/>
        </authorList>
    </citation>
    <scope>NUCLEOTIDE SEQUENCE [LARGE SCALE GENOMIC DNA]</scope>
    <source>
        <strain evidence="11">ATCC 9039 / DSM 1715 / NCIMB 8712</strain>
    </source>
</reference>
<keyword evidence="4" id="KW-0547">Nucleotide-binding</keyword>
<evidence type="ECO:0000256" key="2">
    <source>
        <dbReference type="ARBA" id="ARBA00022475"/>
    </source>
</evidence>
<dbReference type="eggNOG" id="COG0489">
    <property type="taxonomic scope" value="Bacteria"/>
</dbReference>
<dbReference type="SUPFAM" id="SSF52540">
    <property type="entry name" value="P-loop containing nucleoside triphosphate hydrolases"/>
    <property type="match status" value="1"/>
</dbReference>
<evidence type="ECO:0000313" key="10">
    <source>
        <dbReference type="EMBL" id="ACB94487.1"/>
    </source>
</evidence>
<feature type="transmembrane region" description="Helical" evidence="8">
    <location>
        <begin position="457"/>
        <end position="479"/>
    </location>
</feature>
<evidence type="ECO:0000256" key="7">
    <source>
        <dbReference type="ARBA" id="ARBA00023136"/>
    </source>
</evidence>
<evidence type="ECO:0000259" key="9">
    <source>
        <dbReference type="Pfam" id="PF02706"/>
    </source>
</evidence>
<gene>
    <name evidence="10" type="ordered locus">Bind_0837</name>
</gene>
<evidence type="ECO:0000256" key="1">
    <source>
        <dbReference type="ARBA" id="ARBA00004651"/>
    </source>
</evidence>
<sequence length="759" mass="82863">MNLVANDIHENRPRGSVVPSTSQGQEGSQTLLEVIVQRKWSILAFAIGMAILASFYVSFIPPRYTATASVMLDGRQLRLISNDQLVSGQSLDEVQIRSMLEVFNSKTLAKTVVTQNGLNKLPEFCADTPSFFEQVRDSLFSKILHRASGSGAPVACETSVENAARQLLGMVTATNEGRSYIIRIQIEAGDPEVAANIANAYANAFVADRFERHTELAEKARQWLIGYIDRLGRQTAQADAAVAQYRSEHHLIPLRGETLATQNLGDVNGQLSAVESEITQKQSLLSQMTTVMKSNGNIMAIAPLVNSSLVNAPLLRNLVEKEATLSSRDAELRTQYGKAHPQVIATGALLAQTHRQILAEITKTMDTLGQEITALQARRTLLTSQLSSLQSRVGQQGDEDVQLQELLRAAETSRHIYQSALTRLKEIEVEQGVSRPDSQLATEATPPPFPIYPRKSLMVVGAFLAGLCLGTGAAFGLSLRQLSFRNAKHIEFETGLPMLGVFAVPPAHILPQDVALDAPLSIEAECLQKILVNILRARSEQTGSLAKVVLITSALPGEGKTSFSLALGRAAVRAGLSTMLIDCDLRRPTVLQKLRGYIEPRSSLASGRDRRDPNYLDYQNMIVTDHDSALKIIPLAEKEASSPHVIIGAPAMKQMLQGLRRTYDLVLIDTPPLLAASDALPLSYLVDEVIVLVDWRTTPRDAVSEAIEMLRRHDAPVGGIVLGKVDLEKYTKAAGAGSYARSYYHYGPSKQVVRSERVD</sequence>
<evidence type="ECO:0000256" key="6">
    <source>
        <dbReference type="ARBA" id="ARBA00022989"/>
    </source>
</evidence>
<dbReference type="InterPro" id="IPR027417">
    <property type="entry name" value="P-loop_NTPase"/>
</dbReference>
<dbReference type="InterPro" id="IPR005702">
    <property type="entry name" value="Wzc-like_C"/>
</dbReference>
<evidence type="ECO:0000256" key="8">
    <source>
        <dbReference type="SAM" id="Phobius"/>
    </source>
</evidence>
<dbReference type="GO" id="GO:0004713">
    <property type="term" value="F:protein tyrosine kinase activity"/>
    <property type="evidence" value="ECO:0007669"/>
    <property type="project" value="TreeGrafter"/>
</dbReference>
<reference evidence="10 11" key="2">
    <citation type="journal article" date="2010" name="J. Bacteriol.">
        <title>Complete genome sequence of Beijerinckia indica subsp. indica.</title>
        <authorList>
            <person name="Tamas I."/>
            <person name="Dedysh S.N."/>
            <person name="Liesack W."/>
            <person name="Stott M.B."/>
            <person name="Alam M."/>
            <person name="Murrell J.C."/>
            <person name="Dunfield P.F."/>
        </authorList>
    </citation>
    <scope>NUCLEOTIDE SEQUENCE [LARGE SCALE GENOMIC DNA]</scope>
    <source>
        <strain evidence="11">ATCC 9039 / DSM 1715 / NCIMB 8712</strain>
    </source>
</reference>
<dbReference type="Proteomes" id="UP000001695">
    <property type="component" value="Chromosome"/>
</dbReference>
<keyword evidence="6 8" id="KW-1133">Transmembrane helix</keyword>
<keyword evidence="11" id="KW-1185">Reference proteome</keyword>
<dbReference type="InterPro" id="IPR003856">
    <property type="entry name" value="LPS_length_determ_N"/>
</dbReference>
<dbReference type="KEGG" id="bid:Bind_0837"/>
<dbReference type="eggNOG" id="COG3206">
    <property type="taxonomic scope" value="Bacteria"/>
</dbReference>
<dbReference type="InterPro" id="IPR050445">
    <property type="entry name" value="Bact_polysacc_biosynth/exp"/>
</dbReference>
<evidence type="ECO:0000313" key="11">
    <source>
        <dbReference type="Proteomes" id="UP000001695"/>
    </source>
</evidence>
<dbReference type="GO" id="GO:0005886">
    <property type="term" value="C:plasma membrane"/>
    <property type="evidence" value="ECO:0007669"/>
    <property type="project" value="UniProtKB-SubCell"/>
</dbReference>
<dbReference type="EMBL" id="CP001016">
    <property type="protein sequence ID" value="ACB94487.1"/>
    <property type="molecule type" value="Genomic_DNA"/>
</dbReference>
<dbReference type="AlphaFoldDB" id="B2IH74"/>
<dbReference type="Gene3D" id="3.40.50.300">
    <property type="entry name" value="P-loop containing nucleotide triphosphate hydrolases"/>
    <property type="match status" value="1"/>
</dbReference>
<evidence type="ECO:0000256" key="3">
    <source>
        <dbReference type="ARBA" id="ARBA00022692"/>
    </source>
</evidence>
<feature type="transmembrane region" description="Helical" evidence="8">
    <location>
        <begin position="40"/>
        <end position="59"/>
    </location>
</feature>
<accession>B2IH74</accession>
<dbReference type="PANTHER" id="PTHR32309:SF13">
    <property type="entry name" value="FERRIC ENTEROBACTIN TRANSPORT PROTEIN FEPE"/>
    <property type="match status" value="1"/>
</dbReference>
<organism evidence="10 11">
    <name type="scientific">Beijerinckia indica subsp. indica (strain ATCC 9039 / DSM 1715 / NCIMB 8712)</name>
    <dbReference type="NCBI Taxonomy" id="395963"/>
    <lineage>
        <taxon>Bacteria</taxon>
        <taxon>Pseudomonadati</taxon>
        <taxon>Pseudomonadota</taxon>
        <taxon>Alphaproteobacteria</taxon>
        <taxon>Hyphomicrobiales</taxon>
        <taxon>Beijerinckiaceae</taxon>
        <taxon>Beijerinckia</taxon>
    </lineage>
</organism>
<name>B2IH74_BEII9</name>
<dbReference type="Pfam" id="PF02706">
    <property type="entry name" value="Wzz"/>
    <property type="match status" value="1"/>
</dbReference>
<comment type="subcellular location">
    <subcellularLocation>
        <location evidence="1">Cell membrane</location>
        <topology evidence="1">Multi-pass membrane protein</topology>
    </subcellularLocation>
</comment>
<evidence type="ECO:0000256" key="4">
    <source>
        <dbReference type="ARBA" id="ARBA00022741"/>
    </source>
</evidence>
<feature type="domain" description="Polysaccharide chain length determinant N-terminal" evidence="9">
    <location>
        <begin position="30"/>
        <end position="114"/>
    </location>
</feature>
<dbReference type="CDD" id="cd05387">
    <property type="entry name" value="BY-kinase"/>
    <property type="match status" value="1"/>
</dbReference>
<keyword evidence="7 8" id="KW-0472">Membrane</keyword>
<evidence type="ECO:0000256" key="5">
    <source>
        <dbReference type="ARBA" id="ARBA00022840"/>
    </source>
</evidence>
<dbReference type="PANTHER" id="PTHR32309">
    <property type="entry name" value="TYROSINE-PROTEIN KINASE"/>
    <property type="match status" value="1"/>
</dbReference>
<protein>
    <submittedName>
        <fullName evidence="10">Lipopolysaccharide biosynthesis protein</fullName>
    </submittedName>
</protein>
<dbReference type="HOGENOM" id="CLU_009912_2_0_5"/>
<dbReference type="STRING" id="395963.Bind_0837"/>
<keyword evidence="2" id="KW-1003">Cell membrane</keyword>
<keyword evidence="5" id="KW-0067">ATP-binding</keyword>